<evidence type="ECO:0000313" key="3">
    <source>
        <dbReference type="Proteomes" id="UP000756132"/>
    </source>
</evidence>
<evidence type="ECO:0000313" key="2">
    <source>
        <dbReference type="EMBL" id="UJO20107.1"/>
    </source>
</evidence>
<feature type="compositionally biased region" description="Basic and acidic residues" evidence="1">
    <location>
        <begin position="87"/>
        <end position="104"/>
    </location>
</feature>
<evidence type="ECO:0000256" key="1">
    <source>
        <dbReference type="SAM" id="MobiDB-lite"/>
    </source>
</evidence>
<accession>A0A9Q8PCX2</accession>
<sequence>MATAQQDATSQQDWDIAQYEAALAHLEKLQEQIYAIRNTMQAIAAPLRPRNYSSKQQAFADLRDAAVSSSTGLQALKEDWTSEETRELFSRSDESLKRDSDLRKAMTVPHAGWTSDD</sequence>
<feature type="region of interest" description="Disordered" evidence="1">
    <location>
        <begin position="87"/>
        <end position="117"/>
    </location>
</feature>
<dbReference type="OrthoDB" id="5326237at2759"/>
<keyword evidence="3" id="KW-1185">Reference proteome</keyword>
<organism evidence="2 3">
    <name type="scientific">Passalora fulva</name>
    <name type="common">Tomato leaf mold</name>
    <name type="synonym">Cladosporium fulvum</name>
    <dbReference type="NCBI Taxonomy" id="5499"/>
    <lineage>
        <taxon>Eukaryota</taxon>
        <taxon>Fungi</taxon>
        <taxon>Dikarya</taxon>
        <taxon>Ascomycota</taxon>
        <taxon>Pezizomycotina</taxon>
        <taxon>Dothideomycetes</taxon>
        <taxon>Dothideomycetidae</taxon>
        <taxon>Mycosphaerellales</taxon>
        <taxon>Mycosphaerellaceae</taxon>
        <taxon>Fulvia</taxon>
    </lineage>
</organism>
<dbReference type="OMA" id="SQQDWDI"/>
<name>A0A9Q8PCX2_PASFU</name>
<reference evidence="2" key="1">
    <citation type="submission" date="2021-12" db="EMBL/GenBank/DDBJ databases">
        <authorList>
            <person name="Zaccaron A."/>
            <person name="Stergiopoulos I."/>
        </authorList>
    </citation>
    <scope>NUCLEOTIDE SEQUENCE</scope>
    <source>
        <strain evidence="2">Race5_Kim</strain>
    </source>
</reference>
<dbReference type="GeneID" id="71990202"/>
<gene>
    <name evidence="2" type="ORF">CLAFUR5_10324</name>
</gene>
<dbReference type="AlphaFoldDB" id="A0A9Q8PCX2"/>
<dbReference type="EMBL" id="CP090169">
    <property type="protein sequence ID" value="UJO20107.1"/>
    <property type="molecule type" value="Genomic_DNA"/>
</dbReference>
<dbReference type="KEGG" id="ffu:CLAFUR5_10324"/>
<proteinExistence type="predicted"/>
<dbReference type="RefSeq" id="XP_047764473.1">
    <property type="nucleotide sequence ID" value="XM_047909472.1"/>
</dbReference>
<reference evidence="2" key="2">
    <citation type="journal article" date="2022" name="Microb. Genom.">
        <title>A chromosome-scale genome assembly of the tomato pathogen Cladosporium fulvum reveals a compartmentalized genome architecture and the presence of a dispensable chromosome.</title>
        <authorList>
            <person name="Zaccaron A.Z."/>
            <person name="Chen L.H."/>
            <person name="Samaras A."/>
            <person name="Stergiopoulos I."/>
        </authorList>
    </citation>
    <scope>NUCLEOTIDE SEQUENCE</scope>
    <source>
        <strain evidence="2">Race5_Kim</strain>
    </source>
</reference>
<dbReference type="Proteomes" id="UP000756132">
    <property type="component" value="Chromosome 7"/>
</dbReference>
<protein>
    <submittedName>
        <fullName evidence="2">Uncharacterized protein</fullName>
    </submittedName>
</protein>